<feature type="domain" description="N-acetyltransferase" evidence="1">
    <location>
        <begin position="1"/>
        <end position="144"/>
    </location>
</feature>
<dbReference type="Proteomes" id="UP001597018">
    <property type="component" value="Unassembled WGS sequence"/>
</dbReference>
<organism evidence="2 3">
    <name type="scientific">Saccharopolyspora rosea</name>
    <dbReference type="NCBI Taxonomy" id="524884"/>
    <lineage>
        <taxon>Bacteria</taxon>
        <taxon>Bacillati</taxon>
        <taxon>Actinomycetota</taxon>
        <taxon>Actinomycetes</taxon>
        <taxon>Pseudonocardiales</taxon>
        <taxon>Pseudonocardiaceae</taxon>
        <taxon>Saccharopolyspora</taxon>
    </lineage>
</organism>
<reference evidence="3" key="1">
    <citation type="journal article" date="2019" name="Int. J. Syst. Evol. Microbiol.">
        <title>The Global Catalogue of Microorganisms (GCM) 10K type strain sequencing project: providing services to taxonomists for standard genome sequencing and annotation.</title>
        <authorList>
            <consortium name="The Broad Institute Genomics Platform"/>
            <consortium name="The Broad Institute Genome Sequencing Center for Infectious Disease"/>
            <person name="Wu L."/>
            <person name="Ma J."/>
        </authorList>
    </citation>
    <scope>NUCLEOTIDE SEQUENCE [LARGE SCALE GENOMIC DNA]</scope>
    <source>
        <strain evidence="3">CCUG 56401</strain>
    </source>
</reference>
<dbReference type="Gene3D" id="3.40.630.30">
    <property type="match status" value="1"/>
</dbReference>
<dbReference type="InterPro" id="IPR051554">
    <property type="entry name" value="Acetyltransferase_Eis"/>
</dbReference>
<gene>
    <name evidence="2" type="ORF">ACFQ16_13660</name>
</gene>
<dbReference type="PROSITE" id="PS51186">
    <property type="entry name" value="GNAT"/>
    <property type="match status" value="1"/>
</dbReference>
<dbReference type="GO" id="GO:0016746">
    <property type="term" value="F:acyltransferase activity"/>
    <property type="evidence" value="ECO:0007669"/>
    <property type="project" value="UniProtKB-KW"/>
</dbReference>
<dbReference type="InterPro" id="IPR000182">
    <property type="entry name" value="GNAT_dom"/>
</dbReference>
<name>A0ABW3FV89_9PSEU</name>
<dbReference type="Pfam" id="PF13527">
    <property type="entry name" value="Acetyltransf_9"/>
    <property type="match status" value="1"/>
</dbReference>
<evidence type="ECO:0000313" key="3">
    <source>
        <dbReference type="Proteomes" id="UP001597018"/>
    </source>
</evidence>
<dbReference type="SUPFAM" id="SSF55729">
    <property type="entry name" value="Acyl-CoA N-acyltransferases (Nat)"/>
    <property type="match status" value="1"/>
</dbReference>
<dbReference type="InterPro" id="IPR016181">
    <property type="entry name" value="Acyl_CoA_acyltransferase"/>
</dbReference>
<protein>
    <submittedName>
        <fullName evidence="2">GNAT family N-acetyltransferase</fullName>
        <ecNumber evidence="2">2.3.-.-</ecNumber>
    </submittedName>
</protein>
<evidence type="ECO:0000259" key="1">
    <source>
        <dbReference type="PROSITE" id="PS51186"/>
    </source>
</evidence>
<dbReference type="EMBL" id="JBHTIW010000008">
    <property type="protein sequence ID" value="MFD0920795.1"/>
    <property type="molecule type" value="Genomic_DNA"/>
</dbReference>
<evidence type="ECO:0000313" key="2">
    <source>
        <dbReference type="EMBL" id="MFD0920795.1"/>
    </source>
</evidence>
<keyword evidence="2" id="KW-0012">Acyltransferase</keyword>
<accession>A0ABW3FV89</accession>
<keyword evidence="3" id="KW-1185">Reference proteome</keyword>
<keyword evidence="2" id="KW-0808">Transferase</keyword>
<dbReference type="RefSeq" id="WP_345600318.1">
    <property type="nucleotide sequence ID" value="NZ_BAABLT010000006.1"/>
</dbReference>
<proteinExistence type="predicted"/>
<dbReference type="CDD" id="cd04301">
    <property type="entry name" value="NAT_SF"/>
    <property type="match status" value="1"/>
</dbReference>
<dbReference type="PANTHER" id="PTHR37817">
    <property type="entry name" value="N-ACETYLTRANSFERASE EIS"/>
    <property type="match status" value="1"/>
</dbReference>
<comment type="caution">
    <text evidence="2">The sequence shown here is derived from an EMBL/GenBank/DDBJ whole genome shotgun (WGS) entry which is preliminary data.</text>
</comment>
<dbReference type="PANTHER" id="PTHR37817:SF1">
    <property type="entry name" value="N-ACETYLTRANSFERASE EIS"/>
    <property type="match status" value="1"/>
</dbReference>
<dbReference type="EC" id="2.3.-.-" evidence="2"/>
<sequence length="168" mass="18089">MDVIDLANYGPALRAEIADGDPDPAGVAHLGLVWRDKTGHVGVRHRGRLVAHAGWLPIHLRLGERRVAAAGLGGVLVHPWLRGQGVGALVVRAVMDRMREAGLPVGVLFCREQLVPYYARLGWQCVDGEVVVDQPDGPVAMPLRTCWSALHPHPPAVHAPLTVDGLPF</sequence>